<accession>A0ABS6E0M4</accession>
<dbReference type="Pfam" id="PF11155">
    <property type="entry name" value="DUF2935"/>
    <property type="match status" value="2"/>
</dbReference>
<organism evidence="1 2">
    <name type="scientific">Tissierella simiarum</name>
    <dbReference type="NCBI Taxonomy" id="2841534"/>
    <lineage>
        <taxon>Bacteria</taxon>
        <taxon>Bacillati</taxon>
        <taxon>Bacillota</taxon>
        <taxon>Tissierellia</taxon>
        <taxon>Tissierellales</taxon>
        <taxon>Tissierellaceae</taxon>
        <taxon>Tissierella</taxon>
    </lineage>
</organism>
<evidence type="ECO:0000313" key="2">
    <source>
        <dbReference type="Proteomes" id="UP000749471"/>
    </source>
</evidence>
<proteinExistence type="predicted"/>
<reference evidence="1 2" key="1">
    <citation type="submission" date="2021-06" db="EMBL/GenBank/DDBJ databases">
        <authorList>
            <person name="Sun Q."/>
            <person name="Li D."/>
        </authorList>
    </citation>
    <scope>NUCLEOTIDE SEQUENCE [LARGE SCALE GENOMIC DNA]</scope>
    <source>
        <strain evidence="1 2">MSJ-40</strain>
    </source>
</reference>
<keyword evidence="2" id="KW-1185">Reference proteome</keyword>
<sequence>MLSRKDFIKMSLEVNLFFQRIMKEHMIFMETAFPVIDSEYIIDANQLKRSFEELLSETVIFANGAVSNKVLKSDEIVTRFTLRAEQITQNLSGSCINTNITLAELKLTSDPKFDYTEWLESKVYSINERAINLVKEVINFKEDVLSRVLDCKMFTYLYPLLIDHILREARLYLETLKSLQKKTIPNDNIIEDTDFWNVIMKEHALFIRGLLDPTEDKLIKTANDFAELFKKIIEESIKDNEKNIVEKSLKATLGIKDFKAAGTEGLIQCKIRSIMVPLLGDHVLREANHYIRLLNSFRK</sequence>
<evidence type="ECO:0000313" key="1">
    <source>
        <dbReference type="EMBL" id="MBU5436445.1"/>
    </source>
</evidence>
<dbReference type="Proteomes" id="UP000749471">
    <property type="component" value="Unassembled WGS sequence"/>
</dbReference>
<dbReference type="InterPro" id="IPR021328">
    <property type="entry name" value="CotB-like"/>
</dbReference>
<dbReference type="EMBL" id="JAHLPM010000001">
    <property type="protein sequence ID" value="MBU5436445.1"/>
    <property type="molecule type" value="Genomic_DNA"/>
</dbReference>
<gene>
    <name evidence="1" type="ORF">KQI42_00410</name>
</gene>
<dbReference type="RefSeq" id="WP_216515665.1">
    <property type="nucleotide sequence ID" value="NZ_JAHLPM010000001.1"/>
</dbReference>
<name>A0ABS6E0M4_9FIRM</name>
<protein>
    <submittedName>
        <fullName evidence="1">DUF2935 domain-containing protein</fullName>
    </submittedName>
</protein>
<comment type="caution">
    <text evidence="1">The sequence shown here is derived from an EMBL/GenBank/DDBJ whole genome shotgun (WGS) entry which is preliminary data.</text>
</comment>